<dbReference type="AlphaFoldDB" id="X0WNN5"/>
<feature type="non-terminal residue" evidence="1">
    <location>
        <position position="1"/>
    </location>
</feature>
<accession>X0WNN5</accession>
<gene>
    <name evidence="1" type="ORF">S01H1_73901</name>
</gene>
<feature type="non-terminal residue" evidence="1">
    <location>
        <position position="241"/>
    </location>
</feature>
<dbReference type="EMBL" id="BARS01049404">
    <property type="protein sequence ID" value="GAG32574.1"/>
    <property type="molecule type" value="Genomic_DNA"/>
</dbReference>
<organism evidence="1">
    <name type="scientific">marine sediment metagenome</name>
    <dbReference type="NCBI Taxonomy" id="412755"/>
    <lineage>
        <taxon>unclassified sequences</taxon>
        <taxon>metagenomes</taxon>
        <taxon>ecological metagenomes</taxon>
    </lineage>
</organism>
<evidence type="ECO:0000313" key="1">
    <source>
        <dbReference type="EMBL" id="GAG32574.1"/>
    </source>
</evidence>
<comment type="caution">
    <text evidence="1">The sequence shown here is derived from an EMBL/GenBank/DDBJ whole genome shotgun (WGS) entry which is preliminary data.</text>
</comment>
<sequence length="241" mass="26825">FLLVGSVYGSAFGYKKLADVFSALARGLVKRRPAEPVFCSKIGTGGYEYFYGIDVPVPGGVVKRRPLEFILSHGQVGAGFEENPDDPVISVNGGAVERRFPRPIPGIHRCARFDEELYDFFLTGFGCIEKRRPVELVPDYDKAGAERIDVGPILDKNFGNFKSSVPRGEVQRRAAVMLRQVYVGARVKEKPGNILVALEDREMERPDTTVTIRVDVSAVFDQEFNDGQMTVDGRKVKRHIT</sequence>
<proteinExistence type="predicted"/>
<reference evidence="1" key="1">
    <citation type="journal article" date="2014" name="Front. Microbiol.">
        <title>High frequency of phylogenetically diverse reductive dehalogenase-homologous genes in deep subseafloor sedimentary metagenomes.</title>
        <authorList>
            <person name="Kawai M."/>
            <person name="Futagami T."/>
            <person name="Toyoda A."/>
            <person name="Takaki Y."/>
            <person name="Nishi S."/>
            <person name="Hori S."/>
            <person name="Arai W."/>
            <person name="Tsubouchi T."/>
            <person name="Morono Y."/>
            <person name="Uchiyama I."/>
            <person name="Ito T."/>
            <person name="Fujiyama A."/>
            <person name="Inagaki F."/>
            <person name="Takami H."/>
        </authorList>
    </citation>
    <scope>NUCLEOTIDE SEQUENCE</scope>
    <source>
        <strain evidence="1">Expedition CK06-06</strain>
    </source>
</reference>
<name>X0WNN5_9ZZZZ</name>
<protein>
    <submittedName>
        <fullName evidence="1">Uncharacterized protein</fullName>
    </submittedName>
</protein>